<name>A0ABU7UUT9_9CLOT</name>
<evidence type="ECO:0000256" key="4">
    <source>
        <dbReference type="ARBA" id="ARBA00022597"/>
    </source>
</evidence>
<gene>
    <name evidence="11" type="ORF">SJI18_22320</name>
</gene>
<feature type="transmembrane region" description="Helical" evidence="9">
    <location>
        <begin position="208"/>
        <end position="234"/>
    </location>
</feature>
<feature type="transmembrane region" description="Helical" evidence="9">
    <location>
        <begin position="20"/>
        <end position="38"/>
    </location>
</feature>
<dbReference type="InterPro" id="IPR050864">
    <property type="entry name" value="Bacterial_PTS_Sugar_Transport"/>
</dbReference>
<dbReference type="PROSITE" id="PS51104">
    <property type="entry name" value="PTS_EIIC_TYPE_2"/>
    <property type="match status" value="1"/>
</dbReference>
<dbReference type="EMBL" id="JAZHFS010000036">
    <property type="protein sequence ID" value="MEF2115021.1"/>
    <property type="molecule type" value="Genomic_DNA"/>
</dbReference>
<protein>
    <submittedName>
        <fullName evidence="11">PTS fructose transporter subunit IIC</fullName>
    </submittedName>
</protein>
<evidence type="ECO:0000256" key="8">
    <source>
        <dbReference type="ARBA" id="ARBA00023136"/>
    </source>
</evidence>
<evidence type="ECO:0000256" key="6">
    <source>
        <dbReference type="ARBA" id="ARBA00022692"/>
    </source>
</evidence>
<comment type="caution">
    <text evidence="11">The sequence shown here is derived from an EMBL/GenBank/DDBJ whole genome shotgun (WGS) entry which is preliminary data.</text>
</comment>
<accession>A0ABU7UUT9</accession>
<reference evidence="11 12" key="1">
    <citation type="submission" date="2023-11" db="EMBL/GenBank/DDBJ databases">
        <title>Draft genome sequence of a psychrophilic Clostridium strain from permafrost water brine.</title>
        <authorList>
            <person name="Shcherbakova V.A."/>
            <person name="Trubitsyn V.E."/>
            <person name="Zakharyuk A.G."/>
        </authorList>
    </citation>
    <scope>NUCLEOTIDE SEQUENCE [LARGE SCALE GENOMIC DNA]</scope>
    <source>
        <strain evidence="11 12">14F</strain>
    </source>
</reference>
<evidence type="ECO:0000313" key="11">
    <source>
        <dbReference type="EMBL" id="MEF2115021.1"/>
    </source>
</evidence>
<keyword evidence="8 9" id="KW-0472">Membrane</keyword>
<dbReference type="InterPro" id="IPR003352">
    <property type="entry name" value="PTS_EIIC"/>
</dbReference>
<proteinExistence type="predicted"/>
<dbReference type="NCBIfam" id="TIGR01427">
    <property type="entry name" value="PTS_IIC_fructo"/>
    <property type="match status" value="1"/>
</dbReference>
<comment type="subcellular location">
    <subcellularLocation>
        <location evidence="1">Cell inner membrane</location>
        <topology evidence="1">Multi-pass membrane protein</topology>
    </subcellularLocation>
</comment>
<feature type="transmembrane region" description="Helical" evidence="9">
    <location>
        <begin position="273"/>
        <end position="291"/>
    </location>
</feature>
<dbReference type="InterPro" id="IPR013014">
    <property type="entry name" value="PTS_EIIC_2"/>
</dbReference>
<dbReference type="InterPro" id="IPR006327">
    <property type="entry name" value="PTS_IIC_fruc"/>
</dbReference>
<keyword evidence="6 9" id="KW-0812">Transmembrane</keyword>
<feature type="transmembrane region" description="Helical" evidence="9">
    <location>
        <begin position="88"/>
        <end position="115"/>
    </location>
</feature>
<evidence type="ECO:0000259" key="10">
    <source>
        <dbReference type="PROSITE" id="PS51104"/>
    </source>
</evidence>
<evidence type="ECO:0000256" key="1">
    <source>
        <dbReference type="ARBA" id="ARBA00004429"/>
    </source>
</evidence>
<evidence type="ECO:0000313" key="12">
    <source>
        <dbReference type="Proteomes" id="UP001498469"/>
    </source>
</evidence>
<feature type="transmembrane region" description="Helical" evidence="9">
    <location>
        <begin position="312"/>
        <end position="332"/>
    </location>
</feature>
<keyword evidence="3" id="KW-1003">Cell membrane</keyword>
<dbReference type="Pfam" id="PF02378">
    <property type="entry name" value="PTS_EIIC"/>
    <property type="match status" value="1"/>
</dbReference>
<evidence type="ECO:0000256" key="9">
    <source>
        <dbReference type="SAM" id="Phobius"/>
    </source>
</evidence>
<feature type="transmembrane region" description="Helical" evidence="9">
    <location>
        <begin position="58"/>
        <end position="76"/>
    </location>
</feature>
<dbReference type="Proteomes" id="UP001498469">
    <property type="component" value="Unassembled WGS sequence"/>
</dbReference>
<evidence type="ECO:0000256" key="7">
    <source>
        <dbReference type="ARBA" id="ARBA00022989"/>
    </source>
</evidence>
<keyword evidence="5" id="KW-0598">Phosphotransferase system</keyword>
<keyword evidence="2" id="KW-0813">Transport</keyword>
<dbReference type="PANTHER" id="PTHR30505">
    <property type="entry name" value="FRUCTOSE-LIKE PERMEASE"/>
    <property type="match status" value="1"/>
</dbReference>
<feature type="transmembrane region" description="Helical" evidence="9">
    <location>
        <begin position="127"/>
        <end position="153"/>
    </location>
</feature>
<feature type="domain" description="PTS EIIC type-2" evidence="10">
    <location>
        <begin position="10"/>
        <end position="342"/>
    </location>
</feature>
<keyword evidence="12" id="KW-1185">Reference proteome</keyword>
<sequence length="350" mass="36639">MKFKEQMGELRRHLMTGVSYMIPVVVAGGLLISIAVIIGGTGVWDQKGTTLATSLRDIGLTGLQLIVPVIACFIAYSIADRAAIAPALICGMLAFKLGTGFIGGIVVGLLVGYLVEWLKQIKVRASLMPLLAILIIPVFSSLVIGLLLIFVIGTPITSLMAGITAWLNSMKGTNIVILSVILGLMMAFDMGGPINKTAYTFALASFSIQAYAVSSAVFIAISIPPLGLALATLLAPKKYTDAEKEAGKSGILMGIIGITEGAIPFAVSDPFRVIPSIMIGSGVACGLSAAFGVVNKTVMSSVMGIPFVNKPVFHIIAVLAGCLVTAILLNVLKKDIKIENDEVNTVNNTF</sequence>
<evidence type="ECO:0000256" key="3">
    <source>
        <dbReference type="ARBA" id="ARBA00022475"/>
    </source>
</evidence>
<feature type="transmembrane region" description="Helical" evidence="9">
    <location>
        <begin position="165"/>
        <end position="188"/>
    </location>
</feature>
<dbReference type="RefSeq" id="WP_216255113.1">
    <property type="nucleotide sequence ID" value="NZ_JAZHFS010000036.1"/>
</dbReference>
<evidence type="ECO:0000256" key="2">
    <source>
        <dbReference type="ARBA" id="ARBA00022448"/>
    </source>
</evidence>
<dbReference type="PANTHER" id="PTHR30505:SF0">
    <property type="entry name" value="FRUCTOSE-LIKE PTS SYSTEM EIIBC COMPONENT-RELATED"/>
    <property type="match status" value="1"/>
</dbReference>
<organism evidence="11 12">
    <name type="scientific">Clostridium frigoriphilum</name>
    <dbReference type="NCBI Taxonomy" id="443253"/>
    <lineage>
        <taxon>Bacteria</taxon>
        <taxon>Bacillati</taxon>
        <taxon>Bacillota</taxon>
        <taxon>Clostridia</taxon>
        <taxon>Eubacteriales</taxon>
        <taxon>Clostridiaceae</taxon>
        <taxon>Clostridium</taxon>
    </lineage>
</organism>
<keyword evidence="4" id="KW-0762">Sugar transport</keyword>
<evidence type="ECO:0000256" key="5">
    <source>
        <dbReference type="ARBA" id="ARBA00022683"/>
    </source>
</evidence>
<keyword evidence="7 9" id="KW-1133">Transmembrane helix</keyword>
<feature type="transmembrane region" description="Helical" evidence="9">
    <location>
        <begin position="246"/>
        <end position="267"/>
    </location>
</feature>